<dbReference type="EMBL" id="BNAD01000007">
    <property type="protein sequence ID" value="GHE18073.1"/>
    <property type="molecule type" value="Genomic_DNA"/>
</dbReference>
<accession>A0ABQ3HK57</accession>
<feature type="domain" description="AraC effector-binding" evidence="1">
    <location>
        <begin position="3"/>
        <end position="149"/>
    </location>
</feature>
<protein>
    <submittedName>
        <fullName evidence="2">Transcription activator effector-binding protein</fullName>
    </submittedName>
</protein>
<dbReference type="Gene3D" id="3.20.80.10">
    <property type="entry name" value="Regulatory factor, effector binding domain"/>
    <property type="match status" value="1"/>
</dbReference>
<dbReference type="SMART" id="SM00871">
    <property type="entry name" value="AraC_E_bind"/>
    <property type="match status" value="1"/>
</dbReference>
<comment type="caution">
    <text evidence="2">The sequence shown here is derived from an EMBL/GenBank/DDBJ whole genome shotgun (WGS) entry which is preliminary data.</text>
</comment>
<name>A0ABQ3HK57_9ACTN</name>
<gene>
    <name evidence="2" type="ORF">GCM10011376_26830</name>
</gene>
<dbReference type="SUPFAM" id="SSF55136">
    <property type="entry name" value="Probable bacterial effector-binding domain"/>
    <property type="match status" value="1"/>
</dbReference>
<dbReference type="Pfam" id="PF06445">
    <property type="entry name" value="GyrI-like"/>
    <property type="match status" value="1"/>
</dbReference>
<dbReference type="RefSeq" id="WP_191279982.1">
    <property type="nucleotide sequence ID" value="NZ_BNAD01000007.1"/>
</dbReference>
<evidence type="ECO:0000313" key="3">
    <source>
        <dbReference type="Proteomes" id="UP000597341"/>
    </source>
</evidence>
<dbReference type="Proteomes" id="UP000597341">
    <property type="component" value="Unassembled WGS sequence"/>
</dbReference>
<dbReference type="InterPro" id="IPR010499">
    <property type="entry name" value="AraC_E-bd"/>
</dbReference>
<reference evidence="3" key="1">
    <citation type="journal article" date="2019" name="Int. J. Syst. Evol. Microbiol.">
        <title>The Global Catalogue of Microorganisms (GCM) 10K type strain sequencing project: providing services to taxonomists for standard genome sequencing and annotation.</title>
        <authorList>
            <consortium name="The Broad Institute Genomics Platform"/>
            <consortium name="The Broad Institute Genome Sequencing Center for Infectious Disease"/>
            <person name="Wu L."/>
            <person name="Ma J."/>
        </authorList>
    </citation>
    <scope>NUCLEOTIDE SEQUENCE [LARGE SCALE GENOMIC DNA]</scope>
    <source>
        <strain evidence="3">CGMCC 1.12791</strain>
    </source>
</reference>
<sequence>MEHEITVVDLTEQSTAVVRSRASVDTIPEVLGRTFDAVARAVADQGGQITGPPFARYGAMDEAGWDLEAGFPIDSPLLPQGQVEPSSLPACRAVRLVHTGPYDTVGEAWSEATSWLDEHGYTATEAPWECYLDEPGVTRPRTLILMPCAARPESARR</sequence>
<organism evidence="2 3">
    <name type="scientific">Nocardioides flavus</name>
    <name type="common">ex Wang et al. 2016</name>
    <dbReference type="NCBI Taxonomy" id="2058780"/>
    <lineage>
        <taxon>Bacteria</taxon>
        <taxon>Bacillati</taxon>
        <taxon>Actinomycetota</taxon>
        <taxon>Actinomycetes</taxon>
        <taxon>Propionibacteriales</taxon>
        <taxon>Nocardioidaceae</taxon>
        <taxon>Nocardioides</taxon>
    </lineage>
</organism>
<dbReference type="InterPro" id="IPR029442">
    <property type="entry name" value="GyrI-like"/>
</dbReference>
<keyword evidence="3" id="KW-1185">Reference proteome</keyword>
<dbReference type="InterPro" id="IPR011256">
    <property type="entry name" value="Reg_factor_effector_dom_sf"/>
</dbReference>
<evidence type="ECO:0000259" key="1">
    <source>
        <dbReference type="SMART" id="SM00871"/>
    </source>
</evidence>
<evidence type="ECO:0000313" key="2">
    <source>
        <dbReference type="EMBL" id="GHE18073.1"/>
    </source>
</evidence>
<proteinExistence type="predicted"/>